<feature type="non-terminal residue" evidence="6">
    <location>
        <position position="1"/>
    </location>
</feature>
<dbReference type="GO" id="GO:0004674">
    <property type="term" value="F:protein serine/threonine kinase activity"/>
    <property type="evidence" value="ECO:0007669"/>
    <property type="project" value="UniProtKB-KW"/>
</dbReference>
<sequence length="125" mass="13742">KASDVTRVASVEDSPLESDLDLSFLEPPTVEGSLGSLCHYDIQELIGRGGCGIVFKAFDQRLHRIVAIKVMTPAMAATSPARKRFLREARATAAIRHENVVNIYAVEEAPLPFLVMEYIDGKTLQ</sequence>
<keyword evidence="3 6" id="KW-0418">Kinase</keyword>
<keyword evidence="6" id="KW-0723">Serine/threonine-protein kinase</keyword>
<evidence type="ECO:0000313" key="6">
    <source>
        <dbReference type="EMBL" id="HCO26407.1"/>
    </source>
</evidence>
<dbReference type="Proteomes" id="UP000263642">
    <property type="component" value="Unassembled WGS sequence"/>
</dbReference>
<evidence type="ECO:0000256" key="4">
    <source>
        <dbReference type="ARBA" id="ARBA00022840"/>
    </source>
</evidence>
<keyword evidence="4" id="KW-0067">ATP-binding</keyword>
<keyword evidence="2" id="KW-0547">Nucleotide-binding</keyword>
<evidence type="ECO:0000256" key="1">
    <source>
        <dbReference type="ARBA" id="ARBA00022679"/>
    </source>
</evidence>
<name>A0A3D3REF3_9PLAN</name>
<dbReference type="AlphaFoldDB" id="A0A3D3REF3"/>
<comment type="caution">
    <text evidence="6">The sequence shown here is derived from an EMBL/GenBank/DDBJ whole genome shotgun (WGS) entry which is preliminary data.</text>
</comment>
<dbReference type="PANTHER" id="PTHR43289">
    <property type="entry name" value="MITOGEN-ACTIVATED PROTEIN KINASE KINASE KINASE 20-RELATED"/>
    <property type="match status" value="1"/>
</dbReference>
<dbReference type="PANTHER" id="PTHR43289:SF6">
    <property type="entry name" value="SERINE_THREONINE-PROTEIN KINASE NEKL-3"/>
    <property type="match status" value="1"/>
</dbReference>
<reference evidence="6 7" key="1">
    <citation type="journal article" date="2018" name="Nat. Biotechnol.">
        <title>A standardized bacterial taxonomy based on genome phylogeny substantially revises the tree of life.</title>
        <authorList>
            <person name="Parks D.H."/>
            <person name="Chuvochina M."/>
            <person name="Waite D.W."/>
            <person name="Rinke C."/>
            <person name="Skarshewski A."/>
            <person name="Chaumeil P.A."/>
            <person name="Hugenholtz P."/>
        </authorList>
    </citation>
    <scope>NUCLEOTIDE SEQUENCE [LARGE SCALE GENOMIC DNA]</scope>
    <source>
        <strain evidence="6">UBA9375</strain>
    </source>
</reference>
<evidence type="ECO:0000256" key="3">
    <source>
        <dbReference type="ARBA" id="ARBA00022777"/>
    </source>
</evidence>
<dbReference type="InterPro" id="IPR000719">
    <property type="entry name" value="Prot_kinase_dom"/>
</dbReference>
<dbReference type="Pfam" id="PF00069">
    <property type="entry name" value="Pkinase"/>
    <property type="match status" value="1"/>
</dbReference>
<organism evidence="6 7">
    <name type="scientific">Gimesia maris</name>
    <dbReference type="NCBI Taxonomy" id="122"/>
    <lineage>
        <taxon>Bacteria</taxon>
        <taxon>Pseudomonadati</taxon>
        <taxon>Planctomycetota</taxon>
        <taxon>Planctomycetia</taxon>
        <taxon>Planctomycetales</taxon>
        <taxon>Planctomycetaceae</taxon>
        <taxon>Gimesia</taxon>
    </lineage>
</organism>
<protein>
    <submittedName>
        <fullName evidence="6">Serine/threonine protein kinase</fullName>
    </submittedName>
</protein>
<gene>
    <name evidence="6" type="ORF">DIT97_26575</name>
</gene>
<keyword evidence="1" id="KW-0808">Transferase</keyword>
<dbReference type="SUPFAM" id="SSF56112">
    <property type="entry name" value="Protein kinase-like (PK-like)"/>
    <property type="match status" value="1"/>
</dbReference>
<evidence type="ECO:0000256" key="2">
    <source>
        <dbReference type="ARBA" id="ARBA00022741"/>
    </source>
</evidence>
<evidence type="ECO:0000259" key="5">
    <source>
        <dbReference type="PROSITE" id="PS50011"/>
    </source>
</evidence>
<dbReference type="GO" id="GO:0005524">
    <property type="term" value="F:ATP binding"/>
    <property type="evidence" value="ECO:0007669"/>
    <property type="project" value="UniProtKB-KW"/>
</dbReference>
<dbReference type="InterPro" id="IPR011009">
    <property type="entry name" value="Kinase-like_dom_sf"/>
</dbReference>
<dbReference type="EMBL" id="DQAY01000158">
    <property type="protein sequence ID" value="HCO26407.1"/>
    <property type="molecule type" value="Genomic_DNA"/>
</dbReference>
<dbReference type="PROSITE" id="PS50011">
    <property type="entry name" value="PROTEIN_KINASE_DOM"/>
    <property type="match status" value="1"/>
</dbReference>
<evidence type="ECO:0000313" key="7">
    <source>
        <dbReference type="Proteomes" id="UP000263642"/>
    </source>
</evidence>
<proteinExistence type="predicted"/>
<accession>A0A3D3REF3</accession>
<feature type="domain" description="Protein kinase" evidence="5">
    <location>
        <begin position="40"/>
        <end position="125"/>
    </location>
</feature>
<dbReference type="Gene3D" id="3.30.200.20">
    <property type="entry name" value="Phosphorylase Kinase, domain 1"/>
    <property type="match status" value="1"/>
</dbReference>
<feature type="non-terminal residue" evidence="6">
    <location>
        <position position="125"/>
    </location>
</feature>